<dbReference type="PROSITE" id="PS50011">
    <property type="entry name" value="PROTEIN_KINASE_DOM"/>
    <property type="match status" value="1"/>
</dbReference>
<dbReference type="GO" id="GO:0004672">
    <property type="term" value="F:protein kinase activity"/>
    <property type="evidence" value="ECO:0007669"/>
    <property type="project" value="InterPro"/>
</dbReference>
<evidence type="ECO:0000256" key="1">
    <source>
        <dbReference type="PROSITE-ProRule" id="PRU00023"/>
    </source>
</evidence>
<dbReference type="GO" id="GO:0030496">
    <property type="term" value="C:midbody"/>
    <property type="evidence" value="ECO:0007669"/>
    <property type="project" value="TreeGrafter"/>
</dbReference>
<feature type="compositionally biased region" description="Polar residues" evidence="2">
    <location>
        <begin position="549"/>
        <end position="558"/>
    </location>
</feature>
<dbReference type="PANTHER" id="PTHR23060:SF3">
    <property type="entry name" value="TESTIS EXPRESSED 14, INTERCELLULAR BRIDGE FORMING FACTOR"/>
    <property type="match status" value="1"/>
</dbReference>
<evidence type="ECO:0000259" key="3">
    <source>
        <dbReference type="PROSITE" id="PS50011"/>
    </source>
</evidence>
<dbReference type="GO" id="GO:0005524">
    <property type="term" value="F:ATP binding"/>
    <property type="evidence" value="ECO:0007669"/>
    <property type="project" value="InterPro"/>
</dbReference>
<sequence>MVEFMKIGATHTLSHNQKDYFAAAKKGNKKVLKKLIESGNISNVDVKNDDGQTVLFVACFEAEEECVKYLVEQGANPNEPSDQGQTPLHAACYSGCIKIVSELVERGADFRFHDKDQRTAKDWALLNSNAKKRQLMVEYIVKTRMFAMTHSGRDVLLEHQSSMFMRRPSDNVGSMAQLFKRISSKGGGKNEATVKATASLMSLGYGKVYGGEKGGTLSTIPMIAESMLRHDDYGTTFPNNAFFVMEGMMFGPTKVTVKRLRHDPPKGGVVDLLIKECESIAHLRHPNVLLLMATCATDNLEGLVLVFERVYFGSLYHYLHEKNQQPASHSIVEAGVQMCDGLIYIHQSNLLHNYISSHSIFLTNCNTLKIGNFEYMVPMTIGGKASKIPGVASNRYLNAAYNWMPPEIMKGELSTEKSDIYGFCTVMWEMFTGFIPWAGHDAEQIERQVCNQKMLKVNDSQVPTKFVDVLTYGLQPNANNRKMNLEQIRDVLSLMPRGQRKSDKKASPATQINNHCSENLYDHFGLFGYWPSFSAESPGSSRSRRKVPTSDTKVQSSILRKESITPRPPSRKKHSSTLSFFDVHTKVSSSHSTAAVRNSEGRHSSTPVTSRRKSNRNKLQKCFAAKAPLHEELKLYCAKVKQHVAAANSLNPVDLDDEEVICPQQLRLHKVLNKELTSMFHRLNDHVNGCSDMNQCDKVPAPTKPIRTSLVNQLDVQIVSKDSAALSEAAVSDSVEDLTQHPSSSPISDGKTSEIEAQSADENTDGDWDQKSDSIVGGVNVNQPKMVSRPFVGIHESFQPLRKIQVDQSQVIKASSKPSGYLKDIDSCSITDMPCSPRACLEPYQLLNPKPDYLPTSPKPENSHIAIHQSSVITSLAQPKEPEVCPVNVKSLAAQIEKNVEAACTTSTPPSTLGLTSTCAVAPASMPDITETSLATSYNCSVCVAKPPASSTSIISTVANSAIIKTQPCSSAKCNNRLENESYQQESSPPKDIHQKISTFQSIVSQHEVKQQAWNKPSSQVTCMDLPKSCPVLISELVVEPKPSLQCSVVPVKARQAAYDCWTKAASSPADPPPVVNRADIFMRDKYKRPFHSTKNLAVVTNAYVSTSKSIEKISSDRTEVLRSVDSFLGHRVTPPPLLDVPVYDNNLSSMSHCDTSSLGQQVNVPQKSPLTASTTPLAASTTPLAASTTPPAASTTPAAASTTPPAASTTPAAASTTPLAASTTPLAASTIPLVVSKLPETSNGSSYVTSTADNSSAALVATSLIKDAAATLEADASVNRLHHIPVPKVEEKMDLSLENLGPSVDKLTTTSVMLKNTSSHDQTQPEGPTTDLATSPLVQFSDSASSTHSDCHSTDDPNSTISNSIEDFYGTDVNNNVVCAPHYENYGENSCVGFTDAPVDILDQHTNTIDACDMAAVDENNNEIADMNFLQSSSDPPGGSSHFDDEKNCQINTQGDTFKMNVKGSDRGFLTDNKEILNKENVLRSISFKYNLSLHSSTPSSGPSSQRNDGGLPLVTTKHAIETELYASEPFEDVKLDTNSEHHSSVKLGSTEQTLDSGTPATGAHLEKDLCYTQKNSQLEFLVVLKDKAVQDELVKATYSSEIKTCKDGESTEQCVNTGCHGLRYKKKSDASVTLSSRFSDTTEYRELPVKLDNL</sequence>
<dbReference type="Pfam" id="PF12796">
    <property type="entry name" value="Ank_2"/>
    <property type="match status" value="1"/>
</dbReference>
<dbReference type="GO" id="GO:0043063">
    <property type="term" value="P:intercellular bridge organization"/>
    <property type="evidence" value="ECO:0007669"/>
    <property type="project" value="InterPro"/>
</dbReference>
<feature type="compositionally biased region" description="Polar residues" evidence="2">
    <location>
        <begin position="1155"/>
        <end position="1167"/>
    </location>
</feature>
<keyword evidence="5" id="KW-1185">Reference proteome</keyword>
<dbReference type="GO" id="GO:0007140">
    <property type="term" value="P:male meiotic nuclear division"/>
    <property type="evidence" value="ECO:0007669"/>
    <property type="project" value="InterPro"/>
</dbReference>
<dbReference type="InterPro" id="IPR001245">
    <property type="entry name" value="Ser-Thr/Tyr_kinase_cat_dom"/>
</dbReference>
<feature type="region of interest" description="Disordered" evidence="2">
    <location>
        <begin position="538"/>
        <end position="577"/>
    </location>
</feature>
<dbReference type="InterPro" id="IPR039339">
    <property type="entry name" value="Tex14"/>
</dbReference>
<gene>
    <name evidence="4" type="ORF">EB796_008588</name>
</gene>
<dbReference type="OrthoDB" id="5962695at2759"/>
<dbReference type="Gene3D" id="1.10.510.10">
    <property type="entry name" value="Transferase(Phosphotransferase) domain 1"/>
    <property type="match status" value="1"/>
</dbReference>
<feature type="domain" description="Protein kinase" evidence="3">
    <location>
        <begin position="194"/>
        <end position="495"/>
    </location>
</feature>
<dbReference type="SUPFAM" id="SSF56112">
    <property type="entry name" value="Protein kinase-like (PK-like)"/>
    <property type="match status" value="1"/>
</dbReference>
<dbReference type="Gene3D" id="3.30.200.20">
    <property type="entry name" value="Phosphorylase Kinase, domain 1"/>
    <property type="match status" value="1"/>
</dbReference>
<reference evidence="4" key="1">
    <citation type="submission" date="2020-06" db="EMBL/GenBank/DDBJ databases">
        <title>Draft genome of Bugula neritina, a colonial animal packing powerful symbionts and potential medicines.</title>
        <authorList>
            <person name="Rayko M."/>
        </authorList>
    </citation>
    <scope>NUCLEOTIDE SEQUENCE [LARGE SCALE GENOMIC DNA]</scope>
    <source>
        <strain evidence="4">Kwan_BN1</strain>
    </source>
</reference>
<keyword evidence="1" id="KW-0040">ANK repeat</keyword>
<dbReference type="PANTHER" id="PTHR23060">
    <property type="entry name" value="TESTIS EXPRESSED GENE 14"/>
    <property type="match status" value="1"/>
</dbReference>
<feature type="repeat" description="ANK" evidence="1">
    <location>
        <begin position="50"/>
        <end position="82"/>
    </location>
</feature>
<dbReference type="GO" id="GO:0000776">
    <property type="term" value="C:kinetochore"/>
    <property type="evidence" value="ECO:0007669"/>
    <property type="project" value="TreeGrafter"/>
</dbReference>
<dbReference type="PROSITE" id="PS50297">
    <property type="entry name" value="ANK_REP_REGION"/>
    <property type="match status" value="2"/>
</dbReference>
<evidence type="ECO:0000256" key="2">
    <source>
        <dbReference type="SAM" id="MobiDB-lite"/>
    </source>
</evidence>
<feature type="region of interest" description="Disordered" evidence="2">
    <location>
        <begin position="732"/>
        <end position="777"/>
    </location>
</feature>
<dbReference type="InterPro" id="IPR011009">
    <property type="entry name" value="Kinase-like_dom_sf"/>
</dbReference>
<dbReference type="PROSITE" id="PS50088">
    <property type="entry name" value="ANK_REPEAT"/>
    <property type="match status" value="2"/>
</dbReference>
<dbReference type="GO" id="GO:0007094">
    <property type="term" value="P:mitotic spindle assembly checkpoint signaling"/>
    <property type="evidence" value="ECO:0007669"/>
    <property type="project" value="InterPro"/>
</dbReference>
<name>A0A7J7K669_BUGNE</name>
<dbReference type="EMBL" id="VXIV02001455">
    <property type="protein sequence ID" value="KAF6033098.1"/>
    <property type="molecule type" value="Genomic_DNA"/>
</dbReference>
<dbReference type="InterPro" id="IPR002110">
    <property type="entry name" value="Ankyrin_rpt"/>
</dbReference>
<feature type="compositionally biased region" description="Low complexity" evidence="2">
    <location>
        <begin position="1169"/>
        <end position="1219"/>
    </location>
</feature>
<proteinExistence type="predicted"/>
<accession>A0A7J7K669</accession>
<dbReference type="GO" id="GO:0008608">
    <property type="term" value="P:attachment of spindle microtubules to kinetochore"/>
    <property type="evidence" value="ECO:0007669"/>
    <property type="project" value="InterPro"/>
</dbReference>
<dbReference type="Proteomes" id="UP000593567">
    <property type="component" value="Unassembled WGS sequence"/>
</dbReference>
<dbReference type="SUPFAM" id="SSF48403">
    <property type="entry name" value="Ankyrin repeat"/>
    <property type="match status" value="1"/>
</dbReference>
<evidence type="ECO:0000313" key="5">
    <source>
        <dbReference type="Proteomes" id="UP000593567"/>
    </source>
</evidence>
<dbReference type="GO" id="GO:0045171">
    <property type="term" value="C:intercellular bridge"/>
    <property type="evidence" value="ECO:0007669"/>
    <property type="project" value="TreeGrafter"/>
</dbReference>
<dbReference type="Pfam" id="PF07714">
    <property type="entry name" value="PK_Tyr_Ser-Thr"/>
    <property type="match status" value="1"/>
</dbReference>
<dbReference type="GO" id="GO:0051306">
    <property type="term" value="P:mitotic sister chromatid separation"/>
    <property type="evidence" value="ECO:0007669"/>
    <property type="project" value="InterPro"/>
</dbReference>
<evidence type="ECO:0000313" key="4">
    <source>
        <dbReference type="EMBL" id="KAF6033098.1"/>
    </source>
</evidence>
<feature type="repeat" description="ANK" evidence="1">
    <location>
        <begin position="83"/>
        <end position="115"/>
    </location>
</feature>
<dbReference type="InterPro" id="IPR000719">
    <property type="entry name" value="Prot_kinase_dom"/>
</dbReference>
<dbReference type="Gene3D" id="1.25.40.20">
    <property type="entry name" value="Ankyrin repeat-containing domain"/>
    <property type="match status" value="1"/>
</dbReference>
<feature type="region of interest" description="Disordered" evidence="2">
    <location>
        <begin position="591"/>
        <end position="617"/>
    </location>
</feature>
<dbReference type="SMART" id="SM00248">
    <property type="entry name" value="ANK"/>
    <property type="match status" value="3"/>
</dbReference>
<protein>
    <submittedName>
        <fullName evidence="4">TEX14</fullName>
    </submittedName>
</protein>
<organism evidence="4 5">
    <name type="scientific">Bugula neritina</name>
    <name type="common">Brown bryozoan</name>
    <name type="synonym">Sertularia neritina</name>
    <dbReference type="NCBI Taxonomy" id="10212"/>
    <lineage>
        <taxon>Eukaryota</taxon>
        <taxon>Metazoa</taxon>
        <taxon>Spiralia</taxon>
        <taxon>Lophotrochozoa</taxon>
        <taxon>Bryozoa</taxon>
        <taxon>Gymnolaemata</taxon>
        <taxon>Cheilostomatida</taxon>
        <taxon>Flustrina</taxon>
        <taxon>Buguloidea</taxon>
        <taxon>Bugulidae</taxon>
        <taxon>Bugula</taxon>
    </lineage>
</organism>
<feature type="region of interest" description="Disordered" evidence="2">
    <location>
        <begin position="1155"/>
        <end position="1219"/>
    </location>
</feature>
<dbReference type="InterPro" id="IPR036770">
    <property type="entry name" value="Ankyrin_rpt-contain_sf"/>
</dbReference>
<comment type="caution">
    <text evidence="4">The sequence shown here is derived from an EMBL/GenBank/DDBJ whole genome shotgun (WGS) entry which is preliminary data.</text>
</comment>